<name>E0Q9Y8_9BIFI</name>
<protein>
    <submittedName>
        <fullName evidence="1">Uncharacterized protein</fullName>
    </submittedName>
</protein>
<reference evidence="1 2" key="1">
    <citation type="submission" date="2010-08" db="EMBL/GenBank/DDBJ databases">
        <authorList>
            <person name="Muzny D."/>
            <person name="Qin X."/>
            <person name="Deng J."/>
            <person name="Jiang H."/>
            <person name="Liu Y."/>
            <person name="Qu J."/>
            <person name="Song X.-Z."/>
            <person name="Zhang L."/>
            <person name="Thornton R."/>
            <person name="Coyle M."/>
            <person name="Francisco L."/>
            <person name="Jackson L."/>
            <person name="Javaid M."/>
            <person name="Korchina V."/>
            <person name="Kovar C."/>
            <person name="Mata R."/>
            <person name="Mathew T."/>
            <person name="Ngo R."/>
            <person name="Nguyen L."/>
            <person name="Nguyen N."/>
            <person name="Okwuonu G."/>
            <person name="Ongeri F."/>
            <person name="Pham C."/>
            <person name="Simmons D."/>
            <person name="Wilczek-Boney K."/>
            <person name="Hale W."/>
            <person name="Jakkamsetti A."/>
            <person name="Pham P."/>
            <person name="Ruth R."/>
            <person name="San Lucas F."/>
            <person name="Warren J."/>
            <person name="Zhang J."/>
            <person name="Zhao Z."/>
            <person name="Zhou C."/>
            <person name="Zhu D."/>
            <person name="Lee S."/>
            <person name="Bess C."/>
            <person name="Blankenburg K."/>
            <person name="Forbes L."/>
            <person name="Fu Q."/>
            <person name="Gubbala S."/>
            <person name="Hirani K."/>
            <person name="Jayaseelan J.C."/>
            <person name="Lara F."/>
            <person name="Munidasa M."/>
            <person name="Palculict T."/>
            <person name="Patil S."/>
            <person name="Pu L.-L."/>
            <person name="Saada N."/>
            <person name="Tang L."/>
            <person name="Weissenberger G."/>
            <person name="Zhu Y."/>
            <person name="Hemphill L."/>
            <person name="Shang Y."/>
            <person name="Youmans B."/>
            <person name="Ayvaz T."/>
            <person name="Ross M."/>
            <person name="Santibanez J."/>
            <person name="Aqrawi P."/>
            <person name="Gross S."/>
            <person name="Joshi V."/>
            <person name="Fowler G."/>
            <person name="Nazareth L."/>
            <person name="Reid J."/>
            <person name="Worley K."/>
            <person name="Petrosino J."/>
            <person name="Highlander S."/>
            <person name="Gibbs R."/>
        </authorList>
    </citation>
    <scope>NUCLEOTIDE SEQUENCE [LARGE SCALE GENOMIC DNA]</scope>
    <source>
        <strain evidence="1 2">ATCC 27679</strain>
    </source>
</reference>
<proteinExistence type="predicted"/>
<sequence length="61" mass="6806">MSCFRSFACYWVRACAARHVPCPPHTGGFRLPAWPHIRGQPVSAAYRRLLWNVRGGPGSPV</sequence>
<comment type="caution">
    <text evidence="1">The sequence shown here is derived from an EMBL/GenBank/DDBJ whole genome shotgun (WGS) entry which is preliminary data.</text>
</comment>
<dbReference type="Proteomes" id="UP000003323">
    <property type="component" value="Unassembled WGS sequence"/>
</dbReference>
<dbReference type="EMBL" id="AEEQ01000011">
    <property type="protein sequence ID" value="EFM40763.1"/>
    <property type="molecule type" value="Genomic_DNA"/>
</dbReference>
<organism evidence="1 2">
    <name type="scientific">Bifidobacterium dentium ATCC 27679</name>
    <dbReference type="NCBI Taxonomy" id="871562"/>
    <lineage>
        <taxon>Bacteria</taxon>
        <taxon>Bacillati</taxon>
        <taxon>Actinomycetota</taxon>
        <taxon>Actinomycetes</taxon>
        <taxon>Bifidobacteriales</taxon>
        <taxon>Bifidobacteriaceae</taxon>
        <taxon>Bifidobacterium</taxon>
    </lineage>
</organism>
<dbReference type="AlphaFoldDB" id="E0Q9Y8"/>
<evidence type="ECO:0000313" key="2">
    <source>
        <dbReference type="Proteomes" id="UP000003323"/>
    </source>
</evidence>
<gene>
    <name evidence="1" type="ORF">HMPREF0168_1786</name>
</gene>
<dbReference type="HOGENOM" id="CLU_2913219_0_0_11"/>
<evidence type="ECO:0000313" key="1">
    <source>
        <dbReference type="EMBL" id="EFM40763.1"/>
    </source>
</evidence>
<accession>E0Q9Y8</accession>